<dbReference type="PANTHER" id="PTHR32046:SF11">
    <property type="entry name" value="IMMUNE-ASSOCIATED NUCLEOTIDE-BINDING PROTEIN 10-LIKE"/>
    <property type="match status" value="1"/>
</dbReference>
<keyword evidence="3" id="KW-1185">Reference proteome</keyword>
<dbReference type="SUPFAM" id="SSF52540">
    <property type="entry name" value="P-loop containing nucleoside triphosphate hydrolases"/>
    <property type="match status" value="1"/>
</dbReference>
<accession>A0A914IB44</accession>
<dbReference type="AlphaFoldDB" id="A0A914IB44"/>
<evidence type="ECO:0000313" key="4">
    <source>
        <dbReference type="WBParaSite" id="Gr19_v10_g8954.t1"/>
    </source>
</evidence>
<protein>
    <submittedName>
        <fullName evidence="4">G domain-containing protein</fullName>
    </submittedName>
</protein>
<feature type="coiled-coil region" evidence="1">
    <location>
        <begin position="214"/>
        <end position="241"/>
    </location>
</feature>
<sequence length="879" mass="98475">MTSSSPKNAGGIEVGGKNENCRTSEQMKWAAVQVQSKDKSITYASFLRYEFFTTEAEPLSVSVSGAEQCNPTVGDMTLAILPKHSRLSLEQLAAQFDLQVQQYLDTDSEPDKLIDIDGQQCWYKPVEHLGEYNLLLHPKLDDRRQDGGDVDRAAKLGFFPLSEFISDKKQHMPKSLHKVREFVLSERIQSCLQSVEQFELLLPAAGQSQNKYAYTLTKDQLNKAKQMLENLESEKAAIYAAIRNFVIFLDRGESVEPQLRPGTSFDEAGTEEFGQAIQNAVDQFQTNGASLLKLHDEKLLPKIELIRRLESEGVHYIGHGERRMADVFRGNEDSDLASALHFVLLYSQAQTTPPDVAGSLHKQCLGQLFEMAGRGKMCTYIDLEVLLSYDNSALEHGGLPEGIRALDGFPNIDSRLVKMRGPKLLTADCVMEECDKLKKCIARIDDSQLTKVGAVPPADQKKHSCSLPCPLCKSNGGKCQNDDFYWGCDDCGKMLAFVNRENVPVTHFYCDCGATPVEAFTFRCLDVQTHGDKFVHFAPNELAIELREMEAKGILNILLLGGNGVGKSTLINALVNYLKHPTFKDAIKADKIEHVIPAKFNTEEYDADGCLVKREVYLGEQSEDEQLKTGNSRTKWPNAYIIHSKEYKIRLIDTPGIGGTDGEVKEDNENFHKTLNFISTLPELHAVCILLQSNTRTEPALKYCINGLLTYLHKNAAPNIVFMSTFGRGAFYKMGETRELLQEILNPIEAAHNLSIPLHRNRIYCVDNEAFKHLCLIKKANVQYSEKEMDNISESWSRADQEFQRLFKYIPKLKPHRTLETMSFAKDNNSTAPPKVSGHAIDTVRYYAGKVPGIGRFVKSQAQPSSSSSTSNRAKKNNQ</sequence>
<dbReference type="Proteomes" id="UP000887572">
    <property type="component" value="Unplaced"/>
</dbReference>
<evidence type="ECO:0000313" key="3">
    <source>
        <dbReference type="Proteomes" id="UP000887572"/>
    </source>
</evidence>
<keyword evidence="1" id="KW-0175">Coiled coil</keyword>
<dbReference type="WBParaSite" id="Gr19_v10_g8954.t1">
    <property type="protein sequence ID" value="Gr19_v10_g8954.t1"/>
    <property type="gene ID" value="Gr19_v10_g8954"/>
</dbReference>
<evidence type="ECO:0000256" key="1">
    <source>
        <dbReference type="SAM" id="Coils"/>
    </source>
</evidence>
<dbReference type="PANTHER" id="PTHR32046">
    <property type="entry name" value="G DOMAIN-CONTAINING PROTEIN"/>
    <property type="match status" value="1"/>
</dbReference>
<reference evidence="4" key="1">
    <citation type="submission" date="2022-11" db="UniProtKB">
        <authorList>
            <consortium name="WormBaseParasite"/>
        </authorList>
    </citation>
    <scope>IDENTIFICATION</scope>
</reference>
<dbReference type="Gene3D" id="3.40.50.300">
    <property type="entry name" value="P-loop containing nucleotide triphosphate hydrolases"/>
    <property type="match status" value="1"/>
</dbReference>
<organism evidence="3 4">
    <name type="scientific">Globodera rostochiensis</name>
    <name type="common">Golden nematode worm</name>
    <name type="synonym">Heterodera rostochiensis</name>
    <dbReference type="NCBI Taxonomy" id="31243"/>
    <lineage>
        <taxon>Eukaryota</taxon>
        <taxon>Metazoa</taxon>
        <taxon>Ecdysozoa</taxon>
        <taxon>Nematoda</taxon>
        <taxon>Chromadorea</taxon>
        <taxon>Rhabditida</taxon>
        <taxon>Tylenchina</taxon>
        <taxon>Tylenchomorpha</taxon>
        <taxon>Tylenchoidea</taxon>
        <taxon>Heteroderidae</taxon>
        <taxon>Heteroderinae</taxon>
        <taxon>Globodera</taxon>
    </lineage>
</organism>
<dbReference type="InterPro" id="IPR027417">
    <property type="entry name" value="P-loop_NTPase"/>
</dbReference>
<feature type="region of interest" description="Disordered" evidence="2">
    <location>
        <begin position="857"/>
        <end position="879"/>
    </location>
</feature>
<name>A0A914IB44_GLORO</name>
<proteinExistence type="predicted"/>
<evidence type="ECO:0000256" key="2">
    <source>
        <dbReference type="SAM" id="MobiDB-lite"/>
    </source>
</evidence>